<evidence type="ECO:0000313" key="1">
    <source>
        <dbReference type="EMBL" id="KAF0894919.1"/>
    </source>
</evidence>
<reference evidence="1 2" key="1">
    <citation type="submission" date="2019-11" db="EMBL/GenBank/DDBJ databases">
        <title>Whole genome sequence of Oryza granulata.</title>
        <authorList>
            <person name="Li W."/>
        </authorList>
    </citation>
    <scope>NUCLEOTIDE SEQUENCE [LARGE SCALE GENOMIC DNA]</scope>
    <source>
        <strain evidence="2">cv. Menghai</strain>
        <tissue evidence="1">Leaf</tissue>
    </source>
</reference>
<proteinExistence type="predicted"/>
<dbReference type="AlphaFoldDB" id="A0A6G1C3V8"/>
<dbReference type="Proteomes" id="UP000479710">
    <property type="component" value="Unassembled WGS sequence"/>
</dbReference>
<evidence type="ECO:0000313" key="2">
    <source>
        <dbReference type="Proteomes" id="UP000479710"/>
    </source>
</evidence>
<accession>A0A6G1C3V8</accession>
<dbReference type="EMBL" id="SPHZ02000010">
    <property type="protein sequence ID" value="KAF0894919.1"/>
    <property type="molecule type" value="Genomic_DNA"/>
</dbReference>
<name>A0A6G1C3V8_9ORYZ</name>
<protein>
    <submittedName>
        <fullName evidence="1">Uncharacterized protein</fullName>
    </submittedName>
</protein>
<sequence>MGTRQMGKGRRDSVPVPGIIFSPEVPLPSQRPLLRRSAHLLSGAGQPSSFGMTRVALLGKR</sequence>
<gene>
    <name evidence="1" type="ORF">E2562_004919</name>
</gene>
<keyword evidence="2" id="KW-1185">Reference proteome</keyword>
<organism evidence="1 2">
    <name type="scientific">Oryza meyeriana var. granulata</name>
    <dbReference type="NCBI Taxonomy" id="110450"/>
    <lineage>
        <taxon>Eukaryota</taxon>
        <taxon>Viridiplantae</taxon>
        <taxon>Streptophyta</taxon>
        <taxon>Embryophyta</taxon>
        <taxon>Tracheophyta</taxon>
        <taxon>Spermatophyta</taxon>
        <taxon>Magnoliopsida</taxon>
        <taxon>Liliopsida</taxon>
        <taxon>Poales</taxon>
        <taxon>Poaceae</taxon>
        <taxon>BOP clade</taxon>
        <taxon>Oryzoideae</taxon>
        <taxon>Oryzeae</taxon>
        <taxon>Oryzinae</taxon>
        <taxon>Oryza</taxon>
        <taxon>Oryza meyeriana</taxon>
    </lineage>
</organism>
<comment type="caution">
    <text evidence="1">The sequence shown here is derived from an EMBL/GenBank/DDBJ whole genome shotgun (WGS) entry which is preliminary data.</text>
</comment>